<dbReference type="SUPFAM" id="SSF47769">
    <property type="entry name" value="SAM/Pointed domain"/>
    <property type="match status" value="1"/>
</dbReference>
<accession>A0A8J2HG83</accession>
<organism evidence="6 7">
    <name type="scientific">Cotesia congregata</name>
    <name type="common">Parasitoid wasp</name>
    <name type="synonym">Apanteles congregatus</name>
    <dbReference type="NCBI Taxonomy" id="51543"/>
    <lineage>
        <taxon>Eukaryota</taxon>
        <taxon>Metazoa</taxon>
        <taxon>Ecdysozoa</taxon>
        <taxon>Arthropoda</taxon>
        <taxon>Hexapoda</taxon>
        <taxon>Insecta</taxon>
        <taxon>Pterygota</taxon>
        <taxon>Neoptera</taxon>
        <taxon>Endopterygota</taxon>
        <taxon>Hymenoptera</taxon>
        <taxon>Apocrita</taxon>
        <taxon>Ichneumonoidea</taxon>
        <taxon>Braconidae</taxon>
        <taxon>Microgastrinae</taxon>
        <taxon>Cotesia</taxon>
    </lineage>
</organism>
<feature type="region of interest" description="Disordered" evidence="4">
    <location>
        <begin position="1"/>
        <end position="29"/>
    </location>
</feature>
<reference evidence="6" key="1">
    <citation type="submission" date="2021-04" db="EMBL/GenBank/DDBJ databases">
        <authorList>
            <person name="Chebbi M.A.C M."/>
        </authorList>
    </citation>
    <scope>NUCLEOTIDE SEQUENCE</scope>
</reference>
<feature type="compositionally biased region" description="Low complexity" evidence="4">
    <location>
        <begin position="766"/>
        <end position="787"/>
    </location>
</feature>
<sequence length="787" mass="87423">MKPDNLGFTEDRRPMETMSETSEATTTTAASEYQGFDYNEDITVLARQLGIDNLEDLKRDRFRVNRRRLEQILTGEDESLERADVFFEKIMEQTSTMISWPARLKIGAKSKKDPHIKVVGRQEDVQAAKEKIMQILDTRQALRVTMKLDVSYTDHSHIIGKGGLTIKRVMEETGCHIHFPDSNRSNHQEKSNQVSIAGDMEGVEKARARIRNLTPLIFSFELPIMGSMQAVPDSTSPCIVKIQEQFNVQVMFRTRPKLHATLVVVKGCEWEVHQVKEATTRLIGVVLGKQSNNLKLIMQRTSTQIMFPDAGDPNIPSLKKSNVIITGGINNVYLARQHLIGSLPLVVMFDFPEDATPTFDSETISQLMQTQDVFISVRNKPKVSAISIVIKGVEKNATRIYEARRQILNLKEPRLHAMTPDTYNIPNASNLFLDITPMSSQSTSPYSMSPLSLSPTSMGSFNLSSNWSGSAGSVYSSYGINHPNVQLLTATRQAMQSNLLAPAAINQHQSVNQHRHSQSLLGDYFSYSSASSTLTSPSASPRNVSPSPIGFSDSSMDISGVFSDFGINELPNERTSSRQFTAFDYEQKKIMAFKAMQNVPKSTEYRVPTPTWSGYGLSQTMPPATVTSLDYSVSSKPKETSELWDGPKTPLAFISSVDSTQDKGMLGISSYLDHTPQSRLQKVLEEPHTDMASMLTGIGMEKYIRLLVANEIDMLTFRLLTDKDLCEIGIKAWGARRRILLLIAELNKRSMPYSGSVAPGAERKSSLPSASSSSGISSTTTTVEGKW</sequence>
<evidence type="ECO:0000256" key="1">
    <source>
        <dbReference type="ARBA" id="ARBA00007662"/>
    </source>
</evidence>
<dbReference type="InterPro" id="IPR047549">
    <property type="entry name" value="BICC1_KH-I_rpt1"/>
</dbReference>
<evidence type="ECO:0000259" key="5">
    <source>
        <dbReference type="PROSITE" id="PS50105"/>
    </source>
</evidence>
<dbReference type="PROSITE" id="PS50084">
    <property type="entry name" value="KH_TYPE_1"/>
    <property type="match status" value="2"/>
</dbReference>
<dbReference type="SMART" id="SM00322">
    <property type="entry name" value="KH"/>
    <property type="match status" value="2"/>
</dbReference>
<dbReference type="InterPro" id="IPR004087">
    <property type="entry name" value="KH_dom"/>
</dbReference>
<dbReference type="Pfam" id="PF22985">
    <property type="entry name" value="KH_BICC1"/>
    <property type="match status" value="2"/>
</dbReference>
<evidence type="ECO:0000313" key="7">
    <source>
        <dbReference type="Proteomes" id="UP000786811"/>
    </source>
</evidence>
<dbReference type="Pfam" id="PF24234">
    <property type="entry name" value="KH_BICC1_1st"/>
    <property type="match status" value="1"/>
</dbReference>
<dbReference type="CDD" id="cd22421">
    <property type="entry name" value="KH-I_BICC1_rpt2"/>
    <property type="match status" value="1"/>
</dbReference>
<keyword evidence="3" id="KW-0694">RNA-binding</keyword>
<dbReference type="InterPro" id="IPR004088">
    <property type="entry name" value="KH_dom_type_1"/>
</dbReference>
<proteinExistence type="inferred from homology"/>
<dbReference type="Gene3D" id="1.10.150.50">
    <property type="entry name" value="Transcription Factor, Ets-1"/>
    <property type="match status" value="1"/>
</dbReference>
<dbReference type="Pfam" id="PF00013">
    <property type="entry name" value="KH_1"/>
    <property type="match status" value="1"/>
</dbReference>
<feature type="compositionally biased region" description="Low complexity" evidence="4">
    <location>
        <begin position="16"/>
        <end position="29"/>
    </location>
</feature>
<dbReference type="PANTHER" id="PTHR10627:SF69">
    <property type="entry name" value="PROTEIN BICAUDAL C"/>
    <property type="match status" value="1"/>
</dbReference>
<evidence type="ECO:0000256" key="2">
    <source>
        <dbReference type="ARBA" id="ARBA00022737"/>
    </source>
</evidence>
<dbReference type="Proteomes" id="UP000786811">
    <property type="component" value="Unassembled WGS sequence"/>
</dbReference>
<comment type="caution">
    <text evidence="6">The sequence shown here is derived from an EMBL/GenBank/DDBJ whole genome shotgun (WGS) entry which is preliminary data.</text>
</comment>
<dbReference type="SUPFAM" id="SSF54791">
    <property type="entry name" value="Eukaryotic type KH-domain (KH-domain type I)"/>
    <property type="match status" value="3"/>
</dbReference>
<feature type="compositionally biased region" description="Basic and acidic residues" evidence="4">
    <location>
        <begin position="1"/>
        <end position="15"/>
    </location>
</feature>
<gene>
    <name evidence="6" type="ORF">HICCMSTLAB_LOCUS6843</name>
</gene>
<comment type="similarity">
    <text evidence="1">Belongs to the BicC family.</text>
</comment>
<keyword evidence="2" id="KW-0677">Repeat</keyword>
<evidence type="ECO:0000313" key="6">
    <source>
        <dbReference type="EMBL" id="CAG5093453.1"/>
    </source>
</evidence>
<dbReference type="Pfam" id="PF00536">
    <property type="entry name" value="SAM_1"/>
    <property type="match status" value="1"/>
</dbReference>
<dbReference type="PANTHER" id="PTHR10627">
    <property type="entry name" value="SCP160"/>
    <property type="match status" value="1"/>
</dbReference>
<dbReference type="InterPro" id="IPR054727">
    <property type="entry name" value="BICC1_KH"/>
</dbReference>
<dbReference type="PROSITE" id="PS50105">
    <property type="entry name" value="SAM_DOMAIN"/>
    <property type="match status" value="1"/>
</dbReference>
<dbReference type="GO" id="GO:0010468">
    <property type="term" value="P:regulation of gene expression"/>
    <property type="evidence" value="ECO:0007669"/>
    <property type="project" value="UniProtKB-ARBA"/>
</dbReference>
<dbReference type="GO" id="GO:0005737">
    <property type="term" value="C:cytoplasm"/>
    <property type="evidence" value="ECO:0007669"/>
    <property type="project" value="TreeGrafter"/>
</dbReference>
<dbReference type="EMBL" id="CAJNRD030001120">
    <property type="protein sequence ID" value="CAG5093453.1"/>
    <property type="molecule type" value="Genomic_DNA"/>
</dbReference>
<feature type="region of interest" description="Disordered" evidence="4">
    <location>
        <begin position="754"/>
        <end position="787"/>
    </location>
</feature>
<evidence type="ECO:0000256" key="3">
    <source>
        <dbReference type="PROSITE-ProRule" id="PRU00117"/>
    </source>
</evidence>
<dbReference type="AlphaFoldDB" id="A0A8J2HG83"/>
<protein>
    <submittedName>
        <fullName evidence="6">Similar to BicC: Protein bicaudal C (Drosophila melanogaster)</fullName>
    </submittedName>
</protein>
<name>A0A8J2HG83_COTCN</name>
<dbReference type="InterPro" id="IPR036612">
    <property type="entry name" value="KH_dom_type_1_sf"/>
</dbReference>
<evidence type="ECO:0000256" key="4">
    <source>
        <dbReference type="SAM" id="MobiDB-lite"/>
    </source>
</evidence>
<dbReference type="InterPro" id="IPR001660">
    <property type="entry name" value="SAM"/>
</dbReference>
<feature type="domain" description="SAM" evidence="5">
    <location>
        <begin position="686"/>
        <end position="749"/>
    </location>
</feature>
<keyword evidence="7" id="KW-1185">Reference proteome</keyword>
<dbReference type="SMART" id="SM00454">
    <property type="entry name" value="SAM"/>
    <property type="match status" value="1"/>
</dbReference>
<dbReference type="InterPro" id="IPR013761">
    <property type="entry name" value="SAM/pointed_sf"/>
</dbReference>
<dbReference type="Gene3D" id="3.30.310.270">
    <property type="match status" value="1"/>
</dbReference>
<dbReference type="InterPro" id="IPR047554">
    <property type="entry name" value="BICC1_KH-I_rpt2"/>
</dbReference>
<dbReference type="GO" id="GO:0003723">
    <property type="term" value="F:RNA binding"/>
    <property type="evidence" value="ECO:0007669"/>
    <property type="project" value="UniProtKB-UniRule"/>
</dbReference>
<dbReference type="Gene3D" id="3.30.1370.10">
    <property type="entry name" value="K Homology domain, type 1"/>
    <property type="match status" value="2"/>
</dbReference>
<dbReference type="OrthoDB" id="271862at2759"/>